<evidence type="ECO:0000256" key="2">
    <source>
        <dbReference type="SAM" id="MobiDB-lite"/>
    </source>
</evidence>
<evidence type="ECO:0000256" key="1">
    <source>
        <dbReference type="SAM" id="Coils"/>
    </source>
</evidence>
<dbReference type="AlphaFoldDB" id="A0A9P1NAU3"/>
<proteinExistence type="predicted"/>
<feature type="compositionally biased region" description="Polar residues" evidence="2">
    <location>
        <begin position="822"/>
        <end position="840"/>
    </location>
</feature>
<feature type="coiled-coil region" evidence="1">
    <location>
        <begin position="86"/>
        <end position="221"/>
    </location>
</feature>
<comment type="caution">
    <text evidence="3">The sequence shown here is derived from an EMBL/GenBank/DDBJ whole genome shotgun (WGS) entry which is preliminary data.</text>
</comment>
<gene>
    <name evidence="3" type="ORF">CAMP_LOCUS17269</name>
</gene>
<feature type="region of interest" description="Disordered" evidence="2">
    <location>
        <begin position="753"/>
        <end position="773"/>
    </location>
</feature>
<reference evidence="3" key="1">
    <citation type="submission" date="2022-11" db="EMBL/GenBank/DDBJ databases">
        <authorList>
            <person name="Kikuchi T."/>
        </authorList>
    </citation>
    <scope>NUCLEOTIDE SEQUENCE</scope>
    <source>
        <strain evidence="3">PS1010</strain>
    </source>
</reference>
<sequence length="883" mass="100525">MWFLYILKNLIYYLWNVGLDRLIQVYEERKESEVENKKLIARFEELNLEIQDVQLEALAIQGTLKREIQEKDTHIGQLQMSTYWYMNSSERKLRTKDLEIGELQEKVMELQEILARKDREKKLAISELQKKNSLLENTLQSIQRENRTTISELESFSHIYKNWFESLQEAYIEKCDEIENQRKIIEENLLELEKERKMFEAKLAEIQKQRAEETMQHLNDRHLYNYACRLTKTNLDILMKCIANCRKHFRITDYEINKAITKCNPEIYLIRTIFADPIHLNPWLYRRFITFDLYGISNTSLRTLVEETKNCILTLPGDQIIKDDDVNMEEINRISEEMNPKNWFNSRKLSISEQLQTETTNFSDSENDLVVSENDDDISELEDDLKTKLPNSEQLKIETSNSSDSEDALVVSKSTDISTNSDGFQYDLKEELETCENCKKDVHEEFNHMLSPGKDSECFDIPESVDIQELSNSSMQIQEIVESAPPAAEPVKTELYDSEAVKGQPAPVEREFSVCQDHSPESMQEGSLEQVQEDILALFETVQALVSVDADIPAPAPTECEFSRSAPDYDELFPNCLSISCASVQAVPSTPKPVHTYSFVAALTRTTSPALVLIQADLPTPLPIQDDPALELVTKNPDVPEAVQEAFPTIAPVSVEREFSRTASDYDQLFPNSLSISFSEQDYQPASMQKRSLAPEQVQEDNLASETVQDLVSVEADIPALAPIDCEVSEIASENDELFPNSLLIREQDYPPASMQEDSLAPEQGQEDNLASETVQDLVSVETDIPALAPIECEVSGIAPDDQLFPNSLSISLGEQDYPSAPSETSHTSALVQEDPSTSETIHEDPSAPELVQQEFSRTALDYDELFPNCISVSLKKRDYRSK</sequence>
<accession>A0A9P1NAU3</accession>
<evidence type="ECO:0000313" key="3">
    <source>
        <dbReference type="EMBL" id="CAI5454632.1"/>
    </source>
</evidence>
<name>A0A9P1NAU3_9PELO</name>
<keyword evidence="4" id="KW-1185">Reference proteome</keyword>
<dbReference type="Proteomes" id="UP001152747">
    <property type="component" value="Unassembled WGS sequence"/>
</dbReference>
<evidence type="ECO:0000313" key="4">
    <source>
        <dbReference type="Proteomes" id="UP001152747"/>
    </source>
</evidence>
<dbReference type="EMBL" id="CANHGI010000006">
    <property type="protein sequence ID" value="CAI5454632.1"/>
    <property type="molecule type" value="Genomic_DNA"/>
</dbReference>
<feature type="region of interest" description="Disordered" evidence="2">
    <location>
        <begin position="808"/>
        <end position="849"/>
    </location>
</feature>
<organism evidence="3 4">
    <name type="scientific">Caenorhabditis angaria</name>
    <dbReference type="NCBI Taxonomy" id="860376"/>
    <lineage>
        <taxon>Eukaryota</taxon>
        <taxon>Metazoa</taxon>
        <taxon>Ecdysozoa</taxon>
        <taxon>Nematoda</taxon>
        <taxon>Chromadorea</taxon>
        <taxon>Rhabditida</taxon>
        <taxon>Rhabditina</taxon>
        <taxon>Rhabditomorpha</taxon>
        <taxon>Rhabditoidea</taxon>
        <taxon>Rhabditidae</taxon>
        <taxon>Peloderinae</taxon>
        <taxon>Caenorhabditis</taxon>
    </lineage>
</organism>
<feature type="coiled-coil region" evidence="1">
    <location>
        <begin position="29"/>
        <end position="56"/>
    </location>
</feature>
<keyword evidence="1" id="KW-0175">Coiled coil</keyword>
<protein>
    <submittedName>
        <fullName evidence="3">Uncharacterized protein</fullName>
    </submittedName>
</protein>